<dbReference type="Proteomes" id="UP000269335">
    <property type="component" value="Unassembled WGS sequence"/>
</dbReference>
<gene>
    <name evidence="2" type="ORF">ALQ51_102384</name>
    <name evidence="1" type="ORF">ALQ53_103806</name>
</gene>
<evidence type="ECO:0000313" key="3">
    <source>
        <dbReference type="Proteomes" id="UP000269335"/>
    </source>
</evidence>
<sequence length="92" mass="10675">MISENTIETEFMQYPGLTVIGYYSGQFALLEILNIDRPYFIGQAHRRIIQLTSPHFASRIFPAGDTPRRRWMSIQEMPIFSHLDCVLVELSV</sequence>
<comment type="caution">
    <text evidence="2">The sequence shown here is derived from an EMBL/GenBank/DDBJ whole genome shotgun (WGS) entry which is preliminary data.</text>
</comment>
<dbReference type="EMBL" id="RBPH01000035">
    <property type="protein sequence ID" value="RMN84831.1"/>
    <property type="molecule type" value="Genomic_DNA"/>
</dbReference>
<evidence type="ECO:0000313" key="1">
    <source>
        <dbReference type="EMBL" id="RMN84831.1"/>
    </source>
</evidence>
<protein>
    <submittedName>
        <fullName evidence="2">Uncharacterized protein</fullName>
    </submittedName>
</protein>
<reference evidence="3 4" key="1">
    <citation type="submission" date="2018-08" db="EMBL/GenBank/DDBJ databases">
        <title>Recombination of ecologically and evolutionarily significant loci maintains genetic cohesion in the Pseudomonas syringae species complex.</title>
        <authorList>
            <person name="Dillon M."/>
            <person name="Thakur S."/>
            <person name="Almeida R.N.D."/>
            <person name="Weir B.S."/>
            <person name="Guttman D.S."/>
        </authorList>
    </citation>
    <scope>NUCLEOTIDE SEQUENCE [LARGE SCALE GENOMIC DNA]</scope>
    <source>
        <strain evidence="1 3">ICMP 15201</strain>
        <strain evidence="2 4">ICMP 15203</strain>
    </source>
</reference>
<proteinExistence type="predicted"/>
<organism evidence="2 4">
    <name type="scientific">Pseudomonas cannabina</name>
    <dbReference type="NCBI Taxonomy" id="86840"/>
    <lineage>
        <taxon>Bacteria</taxon>
        <taxon>Pseudomonadati</taxon>
        <taxon>Pseudomonadota</taxon>
        <taxon>Gammaproteobacteria</taxon>
        <taxon>Pseudomonadales</taxon>
        <taxon>Pseudomonadaceae</taxon>
        <taxon>Pseudomonas</taxon>
    </lineage>
</organism>
<dbReference type="Proteomes" id="UP000270524">
    <property type="component" value="Unassembled WGS sequence"/>
</dbReference>
<accession>A0A3M3QLJ3</accession>
<evidence type="ECO:0000313" key="4">
    <source>
        <dbReference type="Proteomes" id="UP000270524"/>
    </source>
</evidence>
<dbReference type="AlphaFoldDB" id="A0A3M3QLJ3"/>
<dbReference type="EMBL" id="RBPJ01000151">
    <property type="protein sequence ID" value="RMN95621.1"/>
    <property type="molecule type" value="Genomic_DNA"/>
</dbReference>
<evidence type="ECO:0000313" key="2">
    <source>
        <dbReference type="EMBL" id="RMN95621.1"/>
    </source>
</evidence>
<name>A0A3M3QLJ3_PSECA</name>